<dbReference type="EMBL" id="PFBB01000030">
    <property type="protein sequence ID" value="PIR88355.1"/>
    <property type="molecule type" value="Genomic_DNA"/>
</dbReference>
<reference evidence="2" key="1">
    <citation type="submission" date="2017-09" db="EMBL/GenBank/DDBJ databases">
        <title>Depth-based differentiation of microbial function through sediment-hosted aquifers and enrichment of novel symbionts in the deep terrestrial subsurface.</title>
        <authorList>
            <person name="Probst A.J."/>
            <person name="Ladd B."/>
            <person name="Jarett J.K."/>
            <person name="Geller-Mcgrath D.E."/>
            <person name="Sieber C.M.K."/>
            <person name="Emerson J.B."/>
            <person name="Anantharaman K."/>
            <person name="Thomas B.C."/>
            <person name="Malmstrom R."/>
            <person name="Stieglmeier M."/>
            <person name="Klingl A."/>
            <person name="Woyke T."/>
            <person name="Ryan C.M."/>
            <person name="Banfield J.F."/>
        </authorList>
    </citation>
    <scope>NUCLEOTIDE SEQUENCE [LARGE SCALE GENOMIC DNA]</scope>
</reference>
<dbReference type="Proteomes" id="UP000229615">
    <property type="component" value="Unassembled WGS sequence"/>
</dbReference>
<proteinExistence type="predicted"/>
<evidence type="ECO:0000313" key="1">
    <source>
        <dbReference type="EMBL" id="PIR88355.1"/>
    </source>
</evidence>
<sequence length="85" mass="10187">MTYANTTTEYRQPTTAEQYRFLCGIVLPQIQAVFGVDRKAAHKRMRDKLIEWGYIKRSRSELSYHQTIDITQRFKKYLEKQAKKL</sequence>
<accession>A0A2H0URF5</accession>
<evidence type="ECO:0000313" key="2">
    <source>
        <dbReference type="Proteomes" id="UP000229615"/>
    </source>
</evidence>
<organism evidence="1 2">
    <name type="scientific">Candidatus Harrisonbacteria bacterium CG10_big_fil_rev_8_21_14_0_10_44_23</name>
    <dbReference type="NCBI Taxonomy" id="1974585"/>
    <lineage>
        <taxon>Bacteria</taxon>
        <taxon>Candidatus Harrisoniibacteriota</taxon>
    </lineage>
</organism>
<name>A0A2H0URF5_9BACT</name>
<comment type="caution">
    <text evidence="1">The sequence shown here is derived from an EMBL/GenBank/DDBJ whole genome shotgun (WGS) entry which is preliminary data.</text>
</comment>
<evidence type="ECO:0008006" key="3">
    <source>
        <dbReference type="Google" id="ProtNLM"/>
    </source>
</evidence>
<protein>
    <recommendedName>
        <fullName evidence="3">MarR family transcriptional regulator</fullName>
    </recommendedName>
</protein>
<dbReference type="AlphaFoldDB" id="A0A2H0URF5"/>
<gene>
    <name evidence="1" type="ORF">COU09_02685</name>
</gene>